<dbReference type="PANTHER" id="PTHR43648:SF1">
    <property type="entry name" value="ELECTRON TRANSFER FLAVOPROTEIN BETA SUBUNIT LYSINE METHYLTRANSFERASE"/>
    <property type="match status" value="1"/>
</dbReference>
<sequence length="330" mass="36138">MIWYEISVYTTEEAVEAVSNYFHELGAGGVTIEESGSLNRKRDTSLGQWYDLPLNDIPEGEAMIKGYFAEPERIEDLTVSLREFLAELHRFGLDPGKKEVSVKEVDELDWANAWKQYYKPLKISDRLTVKPTWEAYEAAAGELVIELDPGMAFGTGTHATTALCLRVLEKVVRSGDEVIDVGTGSGILAIGAALLGARNVLALDLDPVAVSSAKENVSLNHLEKRISVRQSDLLSILRGRSAEGELGVSSEGDLGVALPVRVVVANILAEIILKFIPDVYEALEPDGIYIVSGIIREKEKDVETALAASGFEISGKDYEEDWVVLTARKK</sequence>
<accession>A0ABU5ZDW4</accession>
<keyword evidence="2 6" id="KW-0963">Cytoplasm</keyword>
<keyword evidence="8" id="KW-1185">Reference proteome</keyword>
<evidence type="ECO:0000256" key="5">
    <source>
        <dbReference type="ARBA" id="ARBA00022691"/>
    </source>
</evidence>
<comment type="subcellular location">
    <subcellularLocation>
        <location evidence="6">Cytoplasm</location>
    </subcellularLocation>
</comment>
<proteinExistence type="inferred from homology"/>
<keyword evidence="7" id="KW-0687">Ribonucleoprotein</keyword>
<dbReference type="InterPro" id="IPR050078">
    <property type="entry name" value="Ribosomal_L11_MeTrfase_PrmA"/>
</dbReference>
<dbReference type="SUPFAM" id="SSF53335">
    <property type="entry name" value="S-adenosyl-L-methionine-dependent methyltransferases"/>
    <property type="match status" value="1"/>
</dbReference>
<dbReference type="GO" id="GO:0032259">
    <property type="term" value="P:methylation"/>
    <property type="evidence" value="ECO:0007669"/>
    <property type="project" value="UniProtKB-KW"/>
</dbReference>
<evidence type="ECO:0000256" key="6">
    <source>
        <dbReference type="HAMAP-Rule" id="MF_00735"/>
    </source>
</evidence>
<comment type="function">
    <text evidence="6">Methylates ribosomal protein L11.</text>
</comment>
<evidence type="ECO:0000256" key="2">
    <source>
        <dbReference type="ARBA" id="ARBA00022490"/>
    </source>
</evidence>
<dbReference type="HAMAP" id="MF_00735">
    <property type="entry name" value="Methyltr_PrmA"/>
    <property type="match status" value="1"/>
</dbReference>
<dbReference type="NCBIfam" id="TIGR00406">
    <property type="entry name" value="prmA"/>
    <property type="match status" value="1"/>
</dbReference>
<name>A0ABU5ZDW4_9BACL</name>
<comment type="caution">
    <text evidence="7">The sequence shown here is derived from an EMBL/GenBank/DDBJ whole genome shotgun (WGS) entry which is preliminary data.</text>
</comment>
<dbReference type="GO" id="GO:0005840">
    <property type="term" value="C:ribosome"/>
    <property type="evidence" value="ECO:0007669"/>
    <property type="project" value="UniProtKB-KW"/>
</dbReference>
<gene>
    <name evidence="6 7" type="primary">prmA</name>
    <name evidence="7" type="ORF">VF724_03425</name>
</gene>
<feature type="binding site" evidence="6">
    <location>
        <position position="204"/>
    </location>
    <ligand>
        <name>S-adenosyl-L-methionine</name>
        <dbReference type="ChEBI" id="CHEBI:59789"/>
    </ligand>
</feature>
<keyword evidence="7" id="KW-0689">Ribosomal protein</keyword>
<evidence type="ECO:0000256" key="1">
    <source>
        <dbReference type="ARBA" id="ARBA00009741"/>
    </source>
</evidence>
<dbReference type="EC" id="2.1.1.-" evidence="6"/>
<evidence type="ECO:0000256" key="3">
    <source>
        <dbReference type="ARBA" id="ARBA00022603"/>
    </source>
</evidence>
<dbReference type="CDD" id="cd02440">
    <property type="entry name" value="AdoMet_MTases"/>
    <property type="match status" value="1"/>
</dbReference>
<dbReference type="InterPro" id="IPR004498">
    <property type="entry name" value="Ribosomal_PrmA_MeTrfase"/>
</dbReference>
<keyword evidence="4 6" id="KW-0808">Transferase</keyword>
<keyword evidence="5 6" id="KW-0949">S-adenosyl-L-methionine</keyword>
<dbReference type="Proteomes" id="UP001310386">
    <property type="component" value="Unassembled WGS sequence"/>
</dbReference>
<protein>
    <recommendedName>
        <fullName evidence="6">Ribosomal protein L11 methyltransferase</fullName>
        <shortName evidence="6">L11 Mtase</shortName>
        <ecNumber evidence="6">2.1.1.-</ecNumber>
    </recommendedName>
</protein>
<dbReference type="Gene3D" id="3.40.50.150">
    <property type="entry name" value="Vaccinia Virus protein VP39"/>
    <property type="match status" value="1"/>
</dbReference>
<evidence type="ECO:0000313" key="8">
    <source>
        <dbReference type="Proteomes" id="UP001310386"/>
    </source>
</evidence>
<feature type="binding site" evidence="6">
    <location>
        <position position="161"/>
    </location>
    <ligand>
        <name>S-adenosyl-L-methionine</name>
        <dbReference type="ChEBI" id="CHEBI:59789"/>
    </ligand>
</feature>
<evidence type="ECO:0000313" key="7">
    <source>
        <dbReference type="EMBL" id="MEB3100705.1"/>
    </source>
</evidence>
<dbReference type="EMBL" id="JAYJLD010000003">
    <property type="protein sequence ID" value="MEB3100705.1"/>
    <property type="molecule type" value="Genomic_DNA"/>
</dbReference>
<organism evidence="7 8">
    <name type="scientific">Ferviditalea candida</name>
    <dbReference type="NCBI Taxonomy" id="3108399"/>
    <lineage>
        <taxon>Bacteria</taxon>
        <taxon>Bacillati</taxon>
        <taxon>Bacillota</taxon>
        <taxon>Bacilli</taxon>
        <taxon>Bacillales</taxon>
        <taxon>Paenibacillaceae</taxon>
        <taxon>Ferviditalea</taxon>
    </lineage>
</organism>
<comment type="similarity">
    <text evidence="1 6">Belongs to the methyltransferase superfamily. PrmA family.</text>
</comment>
<reference evidence="7" key="1">
    <citation type="submission" date="2023-12" db="EMBL/GenBank/DDBJ databases">
        <title>Fervidustalea candida gen. nov., sp. nov., a novel member of the family Paenibacillaceae isolated from a geothermal area.</title>
        <authorList>
            <person name="Li W.-J."/>
            <person name="Jiao J.-Y."/>
            <person name="Chen Y."/>
        </authorList>
    </citation>
    <scope>NUCLEOTIDE SEQUENCE</scope>
    <source>
        <strain evidence="7">SYSU GA230002</strain>
    </source>
</reference>
<dbReference type="GO" id="GO:0008168">
    <property type="term" value="F:methyltransferase activity"/>
    <property type="evidence" value="ECO:0007669"/>
    <property type="project" value="UniProtKB-KW"/>
</dbReference>
<dbReference type="InterPro" id="IPR029063">
    <property type="entry name" value="SAM-dependent_MTases_sf"/>
</dbReference>
<feature type="binding site" evidence="6">
    <location>
        <position position="182"/>
    </location>
    <ligand>
        <name>S-adenosyl-L-methionine</name>
        <dbReference type="ChEBI" id="CHEBI:59789"/>
    </ligand>
</feature>
<dbReference type="Pfam" id="PF06325">
    <property type="entry name" value="PrmA"/>
    <property type="match status" value="1"/>
</dbReference>
<dbReference type="PANTHER" id="PTHR43648">
    <property type="entry name" value="ELECTRON TRANSFER FLAVOPROTEIN BETA SUBUNIT LYSINE METHYLTRANSFERASE"/>
    <property type="match status" value="1"/>
</dbReference>
<dbReference type="PIRSF" id="PIRSF000401">
    <property type="entry name" value="RPL11_MTase"/>
    <property type="match status" value="1"/>
</dbReference>
<keyword evidence="3 6" id="KW-0489">Methyltransferase</keyword>
<feature type="binding site" evidence="6">
    <location>
        <position position="266"/>
    </location>
    <ligand>
        <name>S-adenosyl-L-methionine</name>
        <dbReference type="ChEBI" id="CHEBI:59789"/>
    </ligand>
</feature>
<dbReference type="RefSeq" id="WP_371752818.1">
    <property type="nucleotide sequence ID" value="NZ_JAYJLD010000003.1"/>
</dbReference>
<comment type="catalytic activity">
    <reaction evidence="6">
        <text>L-lysyl-[protein] + 3 S-adenosyl-L-methionine = N(6),N(6),N(6)-trimethyl-L-lysyl-[protein] + 3 S-adenosyl-L-homocysteine + 3 H(+)</text>
        <dbReference type="Rhea" id="RHEA:54192"/>
        <dbReference type="Rhea" id="RHEA-COMP:9752"/>
        <dbReference type="Rhea" id="RHEA-COMP:13826"/>
        <dbReference type="ChEBI" id="CHEBI:15378"/>
        <dbReference type="ChEBI" id="CHEBI:29969"/>
        <dbReference type="ChEBI" id="CHEBI:57856"/>
        <dbReference type="ChEBI" id="CHEBI:59789"/>
        <dbReference type="ChEBI" id="CHEBI:61961"/>
    </reaction>
</comment>
<evidence type="ECO:0000256" key="4">
    <source>
        <dbReference type="ARBA" id="ARBA00022679"/>
    </source>
</evidence>